<dbReference type="InParanoid" id="A0A4W3GPK1"/>
<dbReference type="Gene3D" id="1.25.10.10">
    <property type="entry name" value="Leucine-rich Repeat Variant"/>
    <property type="match status" value="1"/>
</dbReference>
<evidence type="ECO:0000259" key="2">
    <source>
        <dbReference type="Pfam" id="PF23227"/>
    </source>
</evidence>
<protein>
    <recommendedName>
        <fullName evidence="2">Maestro/Maestro-like HEAT-repeats domain-containing protein</fullName>
    </recommendedName>
</protein>
<dbReference type="Ensembl" id="ENSCMIT00000006125.1">
    <property type="protein sequence ID" value="ENSCMIP00000005928.1"/>
    <property type="gene ID" value="ENSCMIG00000003412.1"/>
</dbReference>
<name>A0A4W3GPK1_CALMI</name>
<organism evidence="3 4">
    <name type="scientific">Callorhinchus milii</name>
    <name type="common">Ghost shark</name>
    <dbReference type="NCBI Taxonomy" id="7868"/>
    <lineage>
        <taxon>Eukaryota</taxon>
        <taxon>Metazoa</taxon>
        <taxon>Chordata</taxon>
        <taxon>Craniata</taxon>
        <taxon>Vertebrata</taxon>
        <taxon>Chondrichthyes</taxon>
        <taxon>Holocephali</taxon>
        <taxon>Chimaeriformes</taxon>
        <taxon>Callorhinchidae</taxon>
        <taxon>Callorhinchus</taxon>
    </lineage>
</organism>
<evidence type="ECO:0000256" key="1">
    <source>
        <dbReference type="PROSITE-ProRule" id="PRU00103"/>
    </source>
</evidence>
<feature type="domain" description="Maestro/Maestro-like HEAT-repeats" evidence="2">
    <location>
        <begin position="56"/>
        <end position="183"/>
    </location>
</feature>
<dbReference type="PANTHER" id="PTHR23120">
    <property type="entry name" value="MAESTRO-RELATED HEAT DOMAIN-CONTAINING"/>
    <property type="match status" value="1"/>
</dbReference>
<sequence>MSTPTLPPLFYSLSIPSLTLHLFHTHSPSLSLTHTLSSSLTVFHTISLVSLSLSLSQACKFALRLIGRLLCSVSVGSMFQKHLLGEASLHYGEFINNLSKHIISDFPEKINFYVMGCMAFFRSVWPEIRANAVMFAGFLLGNLTPSQLQTVSLEHVCAAILMLLQDGSPEVRMKAAEALSLLHGL</sequence>
<proteinExistence type="predicted"/>
<dbReference type="GO" id="GO:0005737">
    <property type="term" value="C:cytoplasm"/>
    <property type="evidence" value="ECO:0007669"/>
    <property type="project" value="TreeGrafter"/>
</dbReference>
<evidence type="ECO:0000313" key="3">
    <source>
        <dbReference type="Ensembl" id="ENSCMIP00000005928.1"/>
    </source>
</evidence>
<dbReference type="AlphaFoldDB" id="A0A4W3GPK1"/>
<reference evidence="3" key="4">
    <citation type="submission" date="2025-08" db="UniProtKB">
        <authorList>
            <consortium name="Ensembl"/>
        </authorList>
    </citation>
    <scope>IDENTIFICATION</scope>
</reference>
<keyword evidence="4" id="KW-1185">Reference proteome</keyword>
<dbReference type="GeneTree" id="ENSGT00940000166577"/>
<dbReference type="PROSITE" id="PS50077">
    <property type="entry name" value="HEAT_REPEAT"/>
    <property type="match status" value="1"/>
</dbReference>
<dbReference type="InterPro" id="IPR016024">
    <property type="entry name" value="ARM-type_fold"/>
</dbReference>
<dbReference type="InterPro" id="IPR045206">
    <property type="entry name" value="Maestro_heat-like_prot"/>
</dbReference>
<reference evidence="4" key="3">
    <citation type="journal article" date="2014" name="Nature">
        <title>Elephant shark genome provides unique insights into gnathostome evolution.</title>
        <authorList>
            <consortium name="International Elephant Shark Genome Sequencing Consortium"/>
            <person name="Venkatesh B."/>
            <person name="Lee A.P."/>
            <person name="Ravi V."/>
            <person name="Maurya A.K."/>
            <person name="Lian M.M."/>
            <person name="Swann J.B."/>
            <person name="Ohta Y."/>
            <person name="Flajnik M.F."/>
            <person name="Sutoh Y."/>
            <person name="Kasahara M."/>
            <person name="Hoon S."/>
            <person name="Gangu V."/>
            <person name="Roy S.W."/>
            <person name="Irimia M."/>
            <person name="Korzh V."/>
            <person name="Kondrychyn I."/>
            <person name="Lim Z.W."/>
            <person name="Tay B.H."/>
            <person name="Tohari S."/>
            <person name="Kong K.W."/>
            <person name="Ho S."/>
            <person name="Lorente-Galdos B."/>
            <person name="Quilez J."/>
            <person name="Marques-Bonet T."/>
            <person name="Raney B.J."/>
            <person name="Ingham P.W."/>
            <person name="Tay A."/>
            <person name="Hillier L.W."/>
            <person name="Minx P."/>
            <person name="Boehm T."/>
            <person name="Wilson R.K."/>
            <person name="Brenner S."/>
            <person name="Warren W.C."/>
        </authorList>
    </citation>
    <scope>NUCLEOTIDE SEQUENCE [LARGE SCALE GENOMIC DNA]</scope>
</reference>
<reference evidence="3" key="5">
    <citation type="submission" date="2025-09" db="UniProtKB">
        <authorList>
            <consortium name="Ensembl"/>
        </authorList>
    </citation>
    <scope>IDENTIFICATION</scope>
</reference>
<dbReference type="SUPFAM" id="SSF48371">
    <property type="entry name" value="ARM repeat"/>
    <property type="match status" value="1"/>
</dbReference>
<feature type="repeat" description="HEAT" evidence="1">
    <location>
        <begin position="156"/>
        <end position="185"/>
    </location>
</feature>
<accession>A0A4W3GPK1</accession>
<dbReference type="Pfam" id="PF23227">
    <property type="entry name" value="HEAT_MROH2B_C"/>
    <property type="match status" value="1"/>
</dbReference>
<dbReference type="InterPro" id="IPR055406">
    <property type="entry name" value="HEAT_Maestro"/>
</dbReference>
<dbReference type="Proteomes" id="UP000314986">
    <property type="component" value="Unassembled WGS sequence"/>
</dbReference>
<evidence type="ECO:0000313" key="4">
    <source>
        <dbReference type="Proteomes" id="UP000314986"/>
    </source>
</evidence>
<dbReference type="InterPro" id="IPR011989">
    <property type="entry name" value="ARM-like"/>
</dbReference>
<dbReference type="STRING" id="7868.ENSCMIP00000005928"/>
<reference evidence="4" key="1">
    <citation type="journal article" date="2006" name="Science">
        <title>Ancient noncoding elements conserved in the human genome.</title>
        <authorList>
            <person name="Venkatesh B."/>
            <person name="Kirkness E.F."/>
            <person name="Loh Y.H."/>
            <person name="Halpern A.L."/>
            <person name="Lee A.P."/>
            <person name="Johnson J."/>
            <person name="Dandona N."/>
            <person name="Viswanathan L.D."/>
            <person name="Tay A."/>
            <person name="Venter J.C."/>
            <person name="Strausberg R.L."/>
            <person name="Brenner S."/>
        </authorList>
    </citation>
    <scope>NUCLEOTIDE SEQUENCE [LARGE SCALE GENOMIC DNA]</scope>
</reference>
<reference evidence="4" key="2">
    <citation type="journal article" date="2007" name="PLoS Biol.">
        <title>Survey sequencing and comparative analysis of the elephant shark (Callorhinchus milii) genome.</title>
        <authorList>
            <person name="Venkatesh B."/>
            <person name="Kirkness E.F."/>
            <person name="Loh Y.H."/>
            <person name="Halpern A.L."/>
            <person name="Lee A.P."/>
            <person name="Johnson J."/>
            <person name="Dandona N."/>
            <person name="Viswanathan L.D."/>
            <person name="Tay A."/>
            <person name="Venter J.C."/>
            <person name="Strausberg R.L."/>
            <person name="Brenner S."/>
        </authorList>
    </citation>
    <scope>NUCLEOTIDE SEQUENCE [LARGE SCALE GENOMIC DNA]</scope>
</reference>
<dbReference type="InterPro" id="IPR021133">
    <property type="entry name" value="HEAT_type_2"/>
</dbReference>
<dbReference type="PANTHER" id="PTHR23120:SF0">
    <property type="entry name" value="MAESTRO HEAT-LIKE REPEAT FAMILY MEMBER 1"/>
    <property type="match status" value="1"/>
</dbReference>